<organism evidence="1">
    <name type="scientific">marine metagenome</name>
    <dbReference type="NCBI Taxonomy" id="408172"/>
    <lineage>
        <taxon>unclassified sequences</taxon>
        <taxon>metagenomes</taxon>
        <taxon>ecological metagenomes</taxon>
    </lineage>
</organism>
<feature type="non-terminal residue" evidence="1">
    <location>
        <position position="119"/>
    </location>
</feature>
<reference evidence="1" key="1">
    <citation type="submission" date="2018-05" db="EMBL/GenBank/DDBJ databases">
        <authorList>
            <person name="Lanie J.A."/>
            <person name="Ng W.-L."/>
            <person name="Kazmierczak K.M."/>
            <person name="Andrzejewski T.M."/>
            <person name="Davidsen T.M."/>
            <person name="Wayne K.J."/>
            <person name="Tettelin H."/>
            <person name="Glass J.I."/>
            <person name="Rusch D."/>
            <person name="Podicherti R."/>
            <person name="Tsui H.-C.T."/>
            <person name="Winkler M.E."/>
        </authorList>
    </citation>
    <scope>NUCLEOTIDE SEQUENCE</scope>
</reference>
<evidence type="ECO:0000313" key="1">
    <source>
        <dbReference type="EMBL" id="SVC76950.1"/>
    </source>
</evidence>
<gene>
    <name evidence="1" type="ORF">METZ01_LOCUS329804</name>
</gene>
<sequence>MFRSSTLFLLIFSAAGLCPALSAQEKIGKARGKIKITWSELNTKNYKIEYEGAIPVQTAHKIGQELEDILVQYKALFRFKPSKKMLVRFMDSENTYEQVGGDPRMSGFYNPGSGYLVIK</sequence>
<dbReference type="AlphaFoldDB" id="A0A382PVX8"/>
<protein>
    <submittedName>
        <fullName evidence="1">Uncharacterized protein</fullName>
    </submittedName>
</protein>
<proteinExistence type="predicted"/>
<accession>A0A382PVX8</accession>
<name>A0A382PVX8_9ZZZZ</name>
<dbReference type="EMBL" id="UINC01109850">
    <property type="protein sequence ID" value="SVC76950.1"/>
    <property type="molecule type" value="Genomic_DNA"/>
</dbReference>